<dbReference type="EMBL" id="CP016359">
    <property type="protein sequence ID" value="APU66850.1"/>
    <property type="molecule type" value="Genomic_DNA"/>
</dbReference>
<organism evidence="1 2">
    <name type="scientific">Christiangramia flava JLT2011</name>
    <dbReference type="NCBI Taxonomy" id="1229726"/>
    <lineage>
        <taxon>Bacteria</taxon>
        <taxon>Pseudomonadati</taxon>
        <taxon>Bacteroidota</taxon>
        <taxon>Flavobacteriia</taxon>
        <taxon>Flavobacteriales</taxon>
        <taxon>Flavobacteriaceae</taxon>
        <taxon>Christiangramia</taxon>
    </lineage>
</organism>
<dbReference type="AlphaFoldDB" id="A0A1L7HZT7"/>
<gene>
    <name evidence="1" type="ORF">GRFL_0126</name>
</gene>
<keyword evidence="2" id="KW-1185">Reference proteome</keyword>
<name>A0A1L7HZT7_9FLAO</name>
<dbReference type="RefSeq" id="WP_083642565.1">
    <property type="nucleotide sequence ID" value="NZ_AMRU01000010.1"/>
</dbReference>
<dbReference type="KEGG" id="gfl:GRFL_0126"/>
<protein>
    <submittedName>
        <fullName evidence="1">Uncharacterized protein</fullName>
    </submittedName>
</protein>
<reference evidence="1 2" key="1">
    <citation type="submission" date="2016-07" db="EMBL/GenBank/DDBJ databases">
        <title>Multi-omics approach to identify versatile polysaccharide utilization systems of a marine flavobacterium Gramella flava.</title>
        <authorList>
            <person name="Tang K."/>
        </authorList>
    </citation>
    <scope>NUCLEOTIDE SEQUENCE [LARGE SCALE GENOMIC DNA]</scope>
    <source>
        <strain evidence="1 2">JLT2011</strain>
    </source>
</reference>
<evidence type="ECO:0000313" key="1">
    <source>
        <dbReference type="EMBL" id="APU66850.1"/>
    </source>
</evidence>
<dbReference type="STRING" id="1229726.GRFL_0126"/>
<evidence type="ECO:0000313" key="2">
    <source>
        <dbReference type="Proteomes" id="UP000186230"/>
    </source>
</evidence>
<sequence>MKQIKLYLGVLAMFAMLLTSCSKEETGAAPGENANDSATLEFGAVLNDLANRAMTNKAHFDDIPDCSDADPAVAVISFSFGETTRTVTVDIMEDEQGFFTAYDEMFKIPVGDEPTEVTLHSFMVYDGATEGSGPFFDEENGNLIWIAPSEADSPGLFDGYVDQALPMTFSVEAGTKPYISVEVLCFDRRMVNEYGYPFFDITPKELYPLCFFANYCSDSGRHYVGNYAVSVWYDDGIGEPIQIYTNEDPETGMTGGEYSADPLCLVIPESPFDDPDQDYIIYQVTPLSWPDSYGTIDETPMPMVHLSWSDIEELLSGDDNDETTDYIHLFINCGDNPGGGDCIAGDSDEDGICDDVDDCIDVDHDEICDDQDDCINGVGAGCNPTGDCTAGDIDQDGICDDIDDCIDVDEDGICDNEDCDYIDCETYEGCETAFMFGNDYDLEFRDIYEGNGKGRWGWIAQGSGTYTIYAAAGNNYKMDNPVGTATVSSDGDHVYVTIDWAAGYEFTELHIDIFSSMPDYSDLKAPGQYTYNESDHSVEGMYTYDNPSGDDTFYIVVHAQSCSLAD</sequence>
<dbReference type="OrthoDB" id="599464at2"/>
<accession>A0A1L7HZT7</accession>
<dbReference type="Proteomes" id="UP000186230">
    <property type="component" value="Chromosome"/>
</dbReference>
<dbReference type="PROSITE" id="PS51257">
    <property type="entry name" value="PROKAR_LIPOPROTEIN"/>
    <property type="match status" value="1"/>
</dbReference>
<proteinExistence type="predicted"/>